<evidence type="ECO:0000256" key="4">
    <source>
        <dbReference type="ARBA" id="ARBA00022989"/>
    </source>
</evidence>
<evidence type="ECO:0000256" key="1">
    <source>
        <dbReference type="ARBA" id="ARBA00004323"/>
    </source>
</evidence>
<keyword evidence="4" id="KW-1133">Transmembrane helix</keyword>
<dbReference type="PANTHER" id="PTHR12137:SF54">
    <property type="entry name" value="CARBOHYDRATE SULFOTRANSFERASE"/>
    <property type="match status" value="1"/>
</dbReference>
<dbReference type="Gene3D" id="3.40.50.300">
    <property type="entry name" value="P-loop containing nucleotide triphosphate hydrolases"/>
    <property type="match status" value="1"/>
</dbReference>
<keyword evidence="7" id="KW-0325">Glycoprotein</keyword>
<evidence type="ECO:0008006" key="10">
    <source>
        <dbReference type="Google" id="ProtNLM"/>
    </source>
</evidence>
<proteinExistence type="predicted"/>
<dbReference type="InterPro" id="IPR018011">
    <property type="entry name" value="Carb_sulfotrans_8-10"/>
</dbReference>
<keyword evidence="6" id="KW-0472">Membrane</keyword>
<accession>A0ABN1LJR8</accession>
<evidence type="ECO:0000256" key="7">
    <source>
        <dbReference type="ARBA" id="ARBA00023180"/>
    </source>
</evidence>
<keyword evidence="5" id="KW-0333">Golgi apparatus</keyword>
<dbReference type="RefSeq" id="WP_343859627.1">
    <property type="nucleotide sequence ID" value="NZ_BAAAFD010000005.1"/>
</dbReference>
<sequence>MTKHKCVFIHIPKAAGTSILQTLNGKNTHIQRDHANVQTFIASNKALFEKSFTFTIVREPTDRVLSIYKYLKNGGNGRGDLKTADLINAKFKNINDFVMHYMSVDLLSNQLLFKPQYTFICDEHYNIKVDFVGRFESLEQDFAHICKVLNIHRKLKKVNTSKHTDQDLVLSDESKQKISQLYNKDFELFSYKKPV</sequence>
<evidence type="ECO:0000256" key="3">
    <source>
        <dbReference type="ARBA" id="ARBA00022692"/>
    </source>
</evidence>
<keyword evidence="3" id="KW-0812">Transmembrane</keyword>
<dbReference type="EMBL" id="BAAAFD010000005">
    <property type="protein sequence ID" value="GAA0856963.1"/>
    <property type="molecule type" value="Genomic_DNA"/>
</dbReference>
<evidence type="ECO:0000313" key="8">
    <source>
        <dbReference type="EMBL" id="GAA0856963.1"/>
    </source>
</evidence>
<evidence type="ECO:0000256" key="5">
    <source>
        <dbReference type="ARBA" id="ARBA00023034"/>
    </source>
</evidence>
<dbReference type="Pfam" id="PF03567">
    <property type="entry name" value="Sulfotransfer_2"/>
    <property type="match status" value="1"/>
</dbReference>
<evidence type="ECO:0000256" key="2">
    <source>
        <dbReference type="ARBA" id="ARBA00022679"/>
    </source>
</evidence>
<comment type="subcellular location">
    <subcellularLocation>
        <location evidence="1">Golgi apparatus membrane</location>
        <topology evidence="1">Single-pass type II membrane protein</topology>
    </subcellularLocation>
</comment>
<keyword evidence="9" id="KW-1185">Reference proteome</keyword>
<dbReference type="SUPFAM" id="SSF52540">
    <property type="entry name" value="P-loop containing nucleoside triphosphate hydrolases"/>
    <property type="match status" value="1"/>
</dbReference>
<organism evidence="8 9">
    <name type="scientific">Aliiglaciecola litoralis</name>
    <dbReference type="NCBI Taxonomy" id="582857"/>
    <lineage>
        <taxon>Bacteria</taxon>
        <taxon>Pseudomonadati</taxon>
        <taxon>Pseudomonadota</taxon>
        <taxon>Gammaproteobacteria</taxon>
        <taxon>Alteromonadales</taxon>
        <taxon>Alteromonadaceae</taxon>
        <taxon>Aliiglaciecola</taxon>
    </lineage>
</organism>
<name>A0ABN1LJR8_9ALTE</name>
<reference evidence="8 9" key="1">
    <citation type="journal article" date="2019" name="Int. J. Syst. Evol. Microbiol.">
        <title>The Global Catalogue of Microorganisms (GCM) 10K type strain sequencing project: providing services to taxonomists for standard genome sequencing and annotation.</title>
        <authorList>
            <consortium name="The Broad Institute Genomics Platform"/>
            <consortium name="The Broad Institute Genome Sequencing Center for Infectious Disease"/>
            <person name="Wu L."/>
            <person name="Ma J."/>
        </authorList>
    </citation>
    <scope>NUCLEOTIDE SEQUENCE [LARGE SCALE GENOMIC DNA]</scope>
    <source>
        <strain evidence="8 9">JCM 15896</strain>
    </source>
</reference>
<dbReference type="PANTHER" id="PTHR12137">
    <property type="entry name" value="CARBOHYDRATE SULFOTRANSFERASE"/>
    <property type="match status" value="1"/>
</dbReference>
<evidence type="ECO:0000313" key="9">
    <source>
        <dbReference type="Proteomes" id="UP001500359"/>
    </source>
</evidence>
<dbReference type="InterPro" id="IPR005331">
    <property type="entry name" value="Sulfotransferase"/>
</dbReference>
<dbReference type="InterPro" id="IPR027417">
    <property type="entry name" value="P-loop_NTPase"/>
</dbReference>
<comment type="caution">
    <text evidence="8">The sequence shown here is derived from an EMBL/GenBank/DDBJ whole genome shotgun (WGS) entry which is preliminary data.</text>
</comment>
<evidence type="ECO:0000256" key="6">
    <source>
        <dbReference type="ARBA" id="ARBA00023136"/>
    </source>
</evidence>
<dbReference type="Proteomes" id="UP001500359">
    <property type="component" value="Unassembled WGS sequence"/>
</dbReference>
<gene>
    <name evidence="8" type="ORF">GCM10009114_20850</name>
</gene>
<protein>
    <recommendedName>
        <fullName evidence="10">Sulfotransferase family protein</fullName>
    </recommendedName>
</protein>
<keyword evidence="2" id="KW-0808">Transferase</keyword>